<dbReference type="InterPro" id="IPR032466">
    <property type="entry name" value="Metal_Hydrolase"/>
</dbReference>
<dbReference type="AlphaFoldDB" id="A0A165Z5I2"/>
<evidence type="ECO:0000313" key="2">
    <source>
        <dbReference type="EMBL" id="KZX10273.1"/>
    </source>
</evidence>
<dbReference type="PANTHER" id="PTHR43794">
    <property type="entry name" value="AMINOHYDROLASE SSNA-RELATED"/>
    <property type="match status" value="1"/>
</dbReference>
<dbReference type="InterPro" id="IPR050287">
    <property type="entry name" value="MTA/SAH_deaminase"/>
</dbReference>
<gene>
    <name evidence="2" type="primary">mtaD_2</name>
    <name evidence="2" type="ORF">MBFIL_18290</name>
</gene>
<proteinExistence type="predicted"/>
<dbReference type="PANTHER" id="PTHR43794:SF5">
    <property type="entry name" value="CHLOROHYDROLASE FAMILY PROTEIN"/>
    <property type="match status" value="1"/>
</dbReference>
<dbReference type="PATRIC" id="fig|55758.3.peg.2048"/>
<dbReference type="Pfam" id="PF01979">
    <property type="entry name" value="Amidohydro_1"/>
    <property type="match status" value="1"/>
</dbReference>
<dbReference type="RefSeq" id="WP_066973864.1">
    <property type="nucleotide sequence ID" value="NZ_LWMT01000282.1"/>
</dbReference>
<evidence type="ECO:0000313" key="3">
    <source>
        <dbReference type="Proteomes" id="UP000077066"/>
    </source>
</evidence>
<dbReference type="Proteomes" id="UP000077066">
    <property type="component" value="Unassembled WGS sequence"/>
</dbReference>
<accession>A0A165Z5I2</accession>
<name>A0A165Z5I2_9EURY</name>
<dbReference type="EMBL" id="LWMT01000282">
    <property type="protein sequence ID" value="KZX10273.1"/>
    <property type="molecule type" value="Genomic_DNA"/>
</dbReference>
<dbReference type="NCBIfam" id="NF005552">
    <property type="entry name" value="PRK07213.1"/>
    <property type="match status" value="1"/>
</dbReference>
<dbReference type="SUPFAM" id="SSF51338">
    <property type="entry name" value="Composite domain of metallo-dependent hydrolases"/>
    <property type="match status" value="1"/>
</dbReference>
<comment type="caution">
    <text evidence="2">The sequence shown here is derived from an EMBL/GenBank/DDBJ whole genome shotgun (WGS) entry which is preliminary data.</text>
</comment>
<protein>
    <submittedName>
        <fullName evidence="2">5-methylthioadenosine/S-adenosylhomocysteine deaminase</fullName>
        <ecNumber evidence="2">3.5.4.28</ecNumber>
        <ecNumber evidence="2">3.5.4.31</ecNumber>
    </submittedName>
</protein>
<dbReference type="Gene3D" id="3.20.20.140">
    <property type="entry name" value="Metal-dependent hydrolases"/>
    <property type="match status" value="1"/>
</dbReference>
<dbReference type="GO" id="GO:0050270">
    <property type="term" value="F:S-adenosylhomocysteine deaminase activity"/>
    <property type="evidence" value="ECO:0007669"/>
    <property type="project" value="UniProtKB-EC"/>
</dbReference>
<dbReference type="InterPro" id="IPR006680">
    <property type="entry name" value="Amidohydro-rel"/>
</dbReference>
<sequence length="420" mass="46827">MYTIKNGLVLYGIELEPKKSNILICEGEIIEISPDVCEGEVIDATGCLVCPSFLNAHTHIGDSFIKDIGDGKTIDEIVKPPNGLKHKAIGEADDDEVIGSIKRSMWDMLDSGTTHFIDYREGGIKGVKLLKKAAENIPITPIILGRDDIFYKKDESLSKVKIAIRKLLKTCDGIAPSGFGEISFEVAKLIAEECEKAGKISSIHVGEYEQVQKDSINKFGKTELNLAIDAEFDLLIHLTYPMKNDLDLILNKNNNKNNYLALCPGSNAILSLGNPPLVDILKKGIKPLIGTDNIMLNSPNLLREMNFILKISRALSKDYVSPKEILKMATTNIHVHDHYCHNHGSTLTNWGNDFNHNDEVNVVNRIVNKSIIAENQIPQLMIVKNISKNPYLNMINRVETKNILYLINHNNIIKNNILIN</sequence>
<dbReference type="EC" id="3.5.4.31" evidence="2"/>
<dbReference type="InterPro" id="IPR011059">
    <property type="entry name" value="Metal-dep_hydrolase_composite"/>
</dbReference>
<feature type="domain" description="Amidohydrolase-related" evidence="1">
    <location>
        <begin position="48"/>
        <end position="332"/>
    </location>
</feature>
<reference evidence="2 3" key="1">
    <citation type="submission" date="2016-04" db="EMBL/GenBank/DDBJ databases">
        <title>Genome sequence of Methanobrevibacter filiformis DSM 11501.</title>
        <authorList>
            <person name="Poehlein A."/>
            <person name="Seedorf H."/>
            <person name="Daniel R."/>
        </authorList>
    </citation>
    <scope>NUCLEOTIDE SEQUENCE [LARGE SCALE GENOMIC DNA]</scope>
    <source>
        <strain evidence="2 3">DSM 11501</strain>
    </source>
</reference>
<dbReference type="EC" id="3.5.4.28" evidence="2"/>
<dbReference type="Gene3D" id="2.30.40.10">
    <property type="entry name" value="Urease, subunit C, domain 1"/>
    <property type="match status" value="1"/>
</dbReference>
<keyword evidence="3" id="KW-1185">Reference proteome</keyword>
<evidence type="ECO:0000259" key="1">
    <source>
        <dbReference type="Pfam" id="PF01979"/>
    </source>
</evidence>
<dbReference type="SUPFAM" id="SSF51556">
    <property type="entry name" value="Metallo-dependent hydrolases"/>
    <property type="match status" value="1"/>
</dbReference>
<dbReference type="STRING" id="55758.MBFIL_18290"/>
<organism evidence="2 3">
    <name type="scientific">Methanobrevibacter filiformis</name>
    <dbReference type="NCBI Taxonomy" id="55758"/>
    <lineage>
        <taxon>Archaea</taxon>
        <taxon>Methanobacteriati</taxon>
        <taxon>Methanobacteriota</taxon>
        <taxon>Methanomada group</taxon>
        <taxon>Methanobacteria</taxon>
        <taxon>Methanobacteriales</taxon>
        <taxon>Methanobacteriaceae</taxon>
        <taxon>Methanobrevibacter</taxon>
    </lineage>
</organism>
<dbReference type="GO" id="GO:0090614">
    <property type="term" value="F:5'-methylthioadenosine deaminase activity"/>
    <property type="evidence" value="ECO:0007669"/>
    <property type="project" value="UniProtKB-EC"/>
</dbReference>
<keyword evidence="2" id="KW-0378">Hydrolase</keyword>
<dbReference type="OrthoDB" id="42910at2157"/>